<name>A0A9X8JKB0_9GAMM</name>
<comment type="caution">
    <text evidence="1">The sequence shown here is derived from an EMBL/GenBank/DDBJ whole genome shotgun (WGS) entry which is preliminary data.</text>
</comment>
<dbReference type="OrthoDB" id="6938083at2"/>
<dbReference type="Proteomes" id="UP001138460">
    <property type="component" value="Unassembled WGS sequence"/>
</dbReference>
<protein>
    <submittedName>
        <fullName evidence="1">Uncharacterized protein</fullName>
    </submittedName>
</protein>
<dbReference type="EMBL" id="NWTM01000001">
    <property type="protein sequence ID" value="RYC45308.1"/>
    <property type="molecule type" value="Genomic_DNA"/>
</dbReference>
<gene>
    <name evidence="1" type="ORF">CLR69_10075</name>
</gene>
<dbReference type="RefSeq" id="WP_129712556.1">
    <property type="nucleotide sequence ID" value="NZ_JBEHFA010000003.1"/>
</dbReference>
<evidence type="ECO:0000313" key="1">
    <source>
        <dbReference type="EMBL" id="RYC45308.1"/>
    </source>
</evidence>
<dbReference type="AlphaFoldDB" id="A0A9X8JKB0"/>
<keyword evidence="2" id="KW-1185">Reference proteome</keyword>
<organism evidence="1 2">
    <name type="scientific">Pectobacterium zantedeschiae</name>
    <dbReference type="NCBI Taxonomy" id="2034769"/>
    <lineage>
        <taxon>Bacteria</taxon>
        <taxon>Pseudomonadati</taxon>
        <taxon>Pseudomonadota</taxon>
        <taxon>Gammaproteobacteria</taxon>
        <taxon>Enterobacterales</taxon>
        <taxon>Pectobacteriaceae</taxon>
        <taxon>Pectobacterium</taxon>
    </lineage>
</organism>
<sequence length="118" mass="13116">MVEKEDIFSTLQQFLDSAYETVAEHDGNVLTKRSGHTVYQSGKFIVYISLFPHEVELIFEGEDAGNRENIITLIACTPDGNVLNDNIFTLCGGLADIKIALESHRARVADELTTLLPF</sequence>
<evidence type="ECO:0000313" key="2">
    <source>
        <dbReference type="Proteomes" id="UP001138460"/>
    </source>
</evidence>
<reference evidence="1 2" key="1">
    <citation type="journal article" date="2018" name="Syst. Appl. Microbiol.">
        <title>Pectobacterium zantedeschiae sp. nov. a new species of a soft rot pathogen isolated from Calla lily (Zantedeschia spp.).</title>
        <authorList>
            <person name="Waleron M."/>
            <person name="Misztak A."/>
            <person name="Waleron M."/>
            <person name="Franczuk M."/>
            <person name="Jonca J."/>
            <person name="Wielgomas B."/>
            <person name="Mikicinski A."/>
            <person name="Popovic T."/>
            <person name="Waleron K."/>
        </authorList>
    </citation>
    <scope>NUCLEOTIDE SEQUENCE [LARGE SCALE GENOMIC DNA]</scope>
    <source>
        <strain evidence="1 2">9M</strain>
    </source>
</reference>
<accession>A0A9X8JKB0</accession>
<proteinExistence type="predicted"/>